<dbReference type="GO" id="GO:0005737">
    <property type="term" value="C:cytoplasm"/>
    <property type="evidence" value="ECO:0000318"/>
    <property type="project" value="GO_Central"/>
</dbReference>
<dbReference type="EMBL" id="DS113186">
    <property type="protein sequence ID" value="EAY22003.1"/>
    <property type="molecule type" value="Genomic_DNA"/>
</dbReference>
<dbReference type="PANTHER" id="PTHR22624:SF49">
    <property type="entry name" value="CYSTEINE PROTEASE"/>
    <property type="match status" value="1"/>
</dbReference>
<dbReference type="Pfam" id="PF03416">
    <property type="entry name" value="Peptidase_C54"/>
    <property type="match status" value="1"/>
</dbReference>
<evidence type="ECO:0000259" key="12">
    <source>
        <dbReference type="Pfam" id="PF03416"/>
    </source>
</evidence>
<evidence type="ECO:0000256" key="5">
    <source>
        <dbReference type="ARBA" id="ARBA00022670"/>
    </source>
</evidence>
<dbReference type="PANTHER" id="PTHR22624">
    <property type="entry name" value="CYSTEINE PROTEASE ATG4"/>
    <property type="match status" value="1"/>
</dbReference>
<evidence type="ECO:0000256" key="2">
    <source>
        <dbReference type="ARBA" id="ARBA00010958"/>
    </source>
</evidence>
<dbReference type="VEuPathDB" id="TrichDB:TVAGG3_0264470"/>
<comment type="function">
    <text evidence="11">Cysteine protease that plays a key role in autophagy by mediating both proteolytic activation and delipidation of ATG8 family proteins.</text>
</comment>
<dbReference type="GO" id="GO:0019786">
    <property type="term" value="F:protein-phosphatidylethanolamide deconjugating activity"/>
    <property type="evidence" value="ECO:0000318"/>
    <property type="project" value="GO_Central"/>
</dbReference>
<evidence type="ECO:0000256" key="1">
    <source>
        <dbReference type="ARBA" id="ARBA00004496"/>
    </source>
</evidence>
<keyword evidence="5 11" id="KW-0645">Protease</keyword>
<evidence type="ECO:0000313" key="13">
    <source>
        <dbReference type="EMBL" id="EAY22003.1"/>
    </source>
</evidence>
<sequence length="284" mass="31923">MKVISTNGEDREIKDVIADIPRFCYRYNLSDLANSLLTTDKGWGCCFRSTQGLLCQYILKLHRKFRSLYDQVFGQNVNPLDLFLDIPSAPFGIQNLTKNAFAIGLPVGEWAKPSIMAATIKLIFDTLNLSCIISQDLTLDSNDIKHTKYPALILIPSLFGLSKMDDSYLSFLLLCLCIESSLGFVSGQNASAYYFVGFDLEDFYYFDPHVTKEAVVSPPYDSFFDLELKSMKKESINPSVLLGFYCDGSIDDLIMQLTGCIKSPISVIERENLDDILNSVIEIE</sequence>
<protein>
    <recommendedName>
        <fullName evidence="11">Cysteine protease</fullName>
        <ecNumber evidence="11">3.4.22.-</ecNumber>
    </recommendedName>
</protein>
<dbReference type="GO" id="GO:0000423">
    <property type="term" value="P:mitophagy"/>
    <property type="evidence" value="ECO:0000318"/>
    <property type="project" value="GO_Central"/>
</dbReference>
<keyword evidence="6 11" id="KW-0378">Hydrolase</keyword>
<dbReference type="GO" id="GO:0016485">
    <property type="term" value="P:protein processing"/>
    <property type="evidence" value="ECO:0000318"/>
    <property type="project" value="GO_Central"/>
</dbReference>
<dbReference type="GO" id="GO:0004197">
    <property type="term" value="F:cysteine-type endopeptidase activity"/>
    <property type="evidence" value="ECO:0000318"/>
    <property type="project" value="GO_Central"/>
</dbReference>
<evidence type="ECO:0000256" key="7">
    <source>
        <dbReference type="ARBA" id="ARBA00022807"/>
    </source>
</evidence>
<dbReference type="InParanoid" id="A2DBW2"/>
<name>A2DBW2_TRIV3</name>
<dbReference type="InterPro" id="IPR046792">
    <property type="entry name" value="Peptidase_C54_cat"/>
</dbReference>
<dbReference type="InterPro" id="IPR005078">
    <property type="entry name" value="Peptidase_C54"/>
</dbReference>
<comment type="similarity">
    <text evidence="2 11">Belongs to the peptidase C54 family.</text>
</comment>
<dbReference type="EC" id="3.4.22.-" evidence="11"/>
<comment type="catalytic activity">
    <reaction evidence="10">
        <text>[protein]-C-terminal L-amino acid-glycyl-phosphatidylethanolamide + H2O = [protein]-C-terminal L-amino acid-glycine + a 1,2-diacyl-sn-glycero-3-phosphoethanolamine</text>
        <dbReference type="Rhea" id="RHEA:67548"/>
        <dbReference type="Rhea" id="RHEA-COMP:17323"/>
        <dbReference type="Rhea" id="RHEA-COMP:17324"/>
        <dbReference type="ChEBI" id="CHEBI:15377"/>
        <dbReference type="ChEBI" id="CHEBI:64612"/>
        <dbReference type="ChEBI" id="CHEBI:172940"/>
        <dbReference type="ChEBI" id="CHEBI:172941"/>
    </reaction>
    <physiologicalReaction direction="left-to-right" evidence="10">
        <dbReference type="Rhea" id="RHEA:67549"/>
    </physiologicalReaction>
</comment>
<gene>
    <name evidence="13" type="ORF">TVAG_456380</name>
</gene>
<reference evidence="13" key="2">
    <citation type="journal article" date="2007" name="Science">
        <title>Draft genome sequence of the sexually transmitted pathogen Trichomonas vaginalis.</title>
        <authorList>
            <person name="Carlton J.M."/>
            <person name="Hirt R.P."/>
            <person name="Silva J.C."/>
            <person name="Delcher A.L."/>
            <person name="Schatz M."/>
            <person name="Zhao Q."/>
            <person name="Wortman J.R."/>
            <person name="Bidwell S.L."/>
            <person name="Alsmark U.C.M."/>
            <person name="Besteiro S."/>
            <person name="Sicheritz-Ponten T."/>
            <person name="Noel C.J."/>
            <person name="Dacks J.B."/>
            <person name="Foster P.G."/>
            <person name="Simillion C."/>
            <person name="Van de Peer Y."/>
            <person name="Miranda-Saavedra D."/>
            <person name="Barton G.J."/>
            <person name="Westrop G.D."/>
            <person name="Mueller S."/>
            <person name="Dessi D."/>
            <person name="Fiori P.L."/>
            <person name="Ren Q."/>
            <person name="Paulsen I."/>
            <person name="Zhang H."/>
            <person name="Bastida-Corcuera F.D."/>
            <person name="Simoes-Barbosa A."/>
            <person name="Brown M.T."/>
            <person name="Hayes R.D."/>
            <person name="Mukherjee M."/>
            <person name="Okumura C.Y."/>
            <person name="Schneider R."/>
            <person name="Smith A.J."/>
            <person name="Vanacova S."/>
            <person name="Villalvazo M."/>
            <person name="Haas B.J."/>
            <person name="Pertea M."/>
            <person name="Feldblyum T.V."/>
            <person name="Utterback T.R."/>
            <person name="Shu C.L."/>
            <person name="Osoegawa K."/>
            <person name="de Jong P.J."/>
            <person name="Hrdy I."/>
            <person name="Horvathova L."/>
            <person name="Zubacova Z."/>
            <person name="Dolezal P."/>
            <person name="Malik S.B."/>
            <person name="Logsdon J.M. Jr."/>
            <person name="Henze K."/>
            <person name="Gupta A."/>
            <person name="Wang C.C."/>
            <person name="Dunne R.L."/>
            <person name="Upcroft J.A."/>
            <person name="Upcroft P."/>
            <person name="White O."/>
            <person name="Salzberg S.L."/>
            <person name="Tang P."/>
            <person name="Chiu C.-H."/>
            <person name="Lee Y.-S."/>
            <person name="Embley T.M."/>
            <person name="Coombs G.H."/>
            <person name="Mottram J.C."/>
            <person name="Tachezy J."/>
            <person name="Fraser-Liggett C.M."/>
            <person name="Johnson P.J."/>
        </authorList>
    </citation>
    <scope>NUCLEOTIDE SEQUENCE [LARGE SCALE GENOMIC DNA]</scope>
    <source>
        <strain evidence="13">G3</strain>
    </source>
</reference>
<dbReference type="KEGG" id="tva:5467546"/>
<reference evidence="13" key="1">
    <citation type="submission" date="2006-10" db="EMBL/GenBank/DDBJ databases">
        <authorList>
            <person name="Amadeo P."/>
            <person name="Zhao Q."/>
            <person name="Wortman J."/>
            <person name="Fraser-Liggett C."/>
            <person name="Carlton J."/>
        </authorList>
    </citation>
    <scope>NUCLEOTIDE SEQUENCE</scope>
    <source>
        <strain evidence="13">G3</strain>
    </source>
</reference>
<organism evidence="13 14">
    <name type="scientific">Trichomonas vaginalis (strain ATCC PRA-98 / G3)</name>
    <dbReference type="NCBI Taxonomy" id="412133"/>
    <lineage>
        <taxon>Eukaryota</taxon>
        <taxon>Metamonada</taxon>
        <taxon>Parabasalia</taxon>
        <taxon>Trichomonadida</taxon>
        <taxon>Trichomonadidae</taxon>
        <taxon>Trichomonas</taxon>
    </lineage>
</organism>
<evidence type="ECO:0000313" key="14">
    <source>
        <dbReference type="Proteomes" id="UP000001542"/>
    </source>
</evidence>
<dbReference type="GO" id="GO:0034727">
    <property type="term" value="P:piecemeal microautophagy of the nucleus"/>
    <property type="evidence" value="ECO:0000318"/>
    <property type="project" value="GO_Central"/>
</dbReference>
<dbReference type="GO" id="GO:0035973">
    <property type="term" value="P:aggrephagy"/>
    <property type="evidence" value="ECO:0000318"/>
    <property type="project" value="GO_Central"/>
</dbReference>
<dbReference type="FunCoup" id="A2DBW2">
    <property type="interactions" value="123"/>
</dbReference>
<keyword evidence="8 11" id="KW-0653">Protein transport</keyword>
<evidence type="ECO:0000256" key="8">
    <source>
        <dbReference type="ARBA" id="ARBA00022927"/>
    </source>
</evidence>
<dbReference type="eggNOG" id="KOG2674">
    <property type="taxonomic scope" value="Eukaryota"/>
</dbReference>
<dbReference type="RefSeq" id="XP_001582989.1">
    <property type="nucleotide sequence ID" value="XM_001582939.1"/>
</dbReference>
<evidence type="ECO:0000256" key="11">
    <source>
        <dbReference type="RuleBase" id="RU363115"/>
    </source>
</evidence>
<dbReference type="Proteomes" id="UP000001542">
    <property type="component" value="Unassembled WGS sequence"/>
</dbReference>
<dbReference type="GO" id="GO:0015031">
    <property type="term" value="P:protein transport"/>
    <property type="evidence" value="ECO:0007669"/>
    <property type="project" value="UniProtKB-KW"/>
</dbReference>
<evidence type="ECO:0000256" key="9">
    <source>
        <dbReference type="ARBA" id="ARBA00023006"/>
    </source>
</evidence>
<dbReference type="SMR" id="A2DBW2"/>
<dbReference type="STRING" id="5722.A2DBW2"/>
<evidence type="ECO:0000256" key="3">
    <source>
        <dbReference type="ARBA" id="ARBA00022448"/>
    </source>
</evidence>
<keyword evidence="9 11" id="KW-0072">Autophagy</keyword>
<dbReference type="InterPro" id="IPR038765">
    <property type="entry name" value="Papain-like_cys_pep_sf"/>
</dbReference>
<evidence type="ECO:0000256" key="4">
    <source>
        <dbReference type="ARBA" id="ARBA00022490"/>
    </source>
</evidence>
<dbReference type="SUPFAM" id="SSF54001">
    <property type="entry name" value="Cysteine proteinases"/>
    <property type="match status" value="1"/>
</dbReference>
<dbReference type="AlphaFoldDB" id="A2DBW2"/>
<dbReference type="VEuPathDB" id="TrichDB:TVAG_456380"/>
<dbReference type="GO" id="GO:0000045">
    <property type="term" value="P:autophagosome assembly"/>
    <property type="evidence" value="ECO:0000318"/>
    <property type="project" value="GO_Central"/>
</dbReference>
<accession>A2DBW2</accession>
<keyword evidence="14" id="KW-1185">Reference proteome</keyword>
<evidence type="ECO:0000256" key="10">
    <source>
        <dbReference type="ARBA" id="ARBA00029362"/>
    </source>
</evidence>
<keyword evidence="7" id="KW-0788">Thiol protease</keyword>
<proteinExistence type="inferred from homology"/>
<dbReference type="OMA" id="CCHASRM"/>
<dbReference type="OrthoDB" id="2960936at2759"/>
<evidence type="ECO:0000256" key="6">
    <source>
        <dbReference type="ARBA" id="ARBA00022801"/>
    </source>
</evidence>
<feature type="domain" description="Peptidase C54 catalytic" evidence="12">
    <location>
        <begin position="12"/>
        <end position="249"/>
    </location>
</feature>
<keyword evidence="4 11" id="KW-0963">Cytoplasm</keyword>
<comment type="subcellular location">
    <subcellularLocation>
        <location evidence="1 11">Cytoplasm</location>
    </subcellularLocation>
</comment>
<keyword evidence="3" id="KW-0813">Transport</keyword>